<dbReference type="Proteomes" id="UP000664218">
    <property type="component" value="Unassembled WGS sequence"/>
</dbReference>
<proteinExistence type="predicted"/>
<organism evidence="1 2">
    <name type="scientific">Proteiniclasticum aestuarii</name>
    <dbReference type="NCBI Taxonomy" id="2817862"/>
    <lineage>
        <taxon>Bacteria</taxon>
        <taxon>Bacillati</taxon>
        <taxon>Bacillota</taxon>
        <taxon>Clostridia</taxon>
        <taxon>Eubacteriales</taxon>
        <taxon>Clostridiaceae</taxon>
        <taxon>Proteiniclasticum</taxon>
    </lineage>
</organism>
<comment type="caution">
    <text evidence="1">The sequence shown here is derived from an EMBL/GenBank/DDBJ whole genome shotgun (WGS) entry which is preliminary data.</text>
</comment>
<evidence type="ECO:0000313" key="1">
    <source>
        <dbReference type="EMBL" id="MBO1264943.1"/>
    </source>
</evidence>
<gene>
    <name evidence="1" type="ORF">J3A84_07870</name>
</gene>
<protein>
    <submittedName>
        <fullName evidence="1">Uncharacterized protein</fullName>
    </submittedName>
</protein>
<dbReference type="RefSeq" id="WP_207599466.1">
    <property type="nucleotide sequence ID" value="NZ_JAFNJU010000005.1"/>
</dbReference>
<dbReference type="EMBL" id="JAFNJU010000005">
    <property type="protein sequence ID" value="MBO1264943.1"/>
    <property type="molecule type" value="Genomic_DNA"/>
</dbReference>
<sequence length="157" mass="17867">MEDKILVITSSILDQGALPENRRAGHGPLSVVSDLIDLGVNLVPVPNISKHFDLYRKDITKEEYTEEAYQKYIKSHLVPLVNEVMERVRNGATFLGILSYGADETQRVEPESSPIMIELFRLFDRNCMLTPYYEIKENLPPEEMELIISEIAVSLSI</sequence>
<name>A0A939KJ96_9CLOT</name>
<dbReference type="AlphaFoldDB" id="A0A939KJ96"/>
<reference evidence="1" key="1">
    <citation type="submission" date="2021-03" db="EMBL/GenBank/DDBJ databases">
        <title>Proteiniclasticum marinus sp. nov., isolated from tidal flat sediment.</title>
        <authorList>
            <person name="Namirimu T."/>
            <person name="Yang J.-A."/>
            <person name="Yang S.-H."/>
            <person name="Kim Y.-J."/>
            <person name="Kwon K.K."/>
        </authorList>
    </citation>
    <scope>NUCLEOTIDE SEQUENCE</scope>
    <source>
        <strain evidence="1">SCR006</strain>
    </source>
</reference>
<keyword evidence="2" id="KW-1185">Reference proteome</keyword>
<evidence type="ECO:0000313" key="2">
    <source>
        <dbReference type="Proteomes" id="UP000664218"/>
    </source>
</evidence>
<accession>A0A939KJ96</accession>